<dbReference type="OrthoDB" id="9779910at2"/>
<protein>
    <submittedName>
        <fullName evidence="3">Late competence protein</fullName>
    </submittedName>
</protein>
<evidence type="ECO:0000313" key="3">
    <source>
        <dbReference type="EMBL" id="CEE02790.1"/>
    </source>
</evidence>
<sequence>MQLFKTDLCLLCSSPIAPTINWESLLFGPNQKPICEKCYAQFSPIREPACKICNRSLDKLNPKFYQDGVCNDCIKWQQSSKWKNVLEKNTSLFEYNDFMAEVIARFKYRGDYAMAKIFSQQLKQLLQNIDYDLLVPIPLSEERLYERGFNQADSLALEAGAEPINLLRRIHSEKQSKKSRNERIHLPQVFQLSQAAPPFQNKHILLIDDVYTTGSTLRQAAVILLQAGAKTVQSLTLARG</sequence>
<dbReference type="CDD" id="cd06223">
    <property type="entry name" value="PRTases_typeI"/>
    <property type="match status" value="1"/>
</dbReference>
<dbReference type="Proteomes" id="UP000040576">
    <property type="component" value="Unassembled WGS sequence"/>
</dbReference>
<evidence type="ECO:0000313" key="4">
    <source>
        <dbReference type="EMBL" id="KIO73931.1"/>
    </source>
</evidence>
<dbReference type="EMBL" id="CCRF01000085">
    <property type="protein sequence ID" value="CEE02790.1"/>
    <property type="molecule type" value="Genomic_DNA"/>
</dbReference>
<evidence type="ECO:0000313" key="6">
    <source>
        <dbReference type="Proteomes" id="UP000040576"/>
    </source>
</evidence>
<dbReference type="InterPro" id="IPR029057">
    <property type="entry name" value="PRTase-like"/>
</dbReference>
<name>A0A090J4H9_9BACI</name>
<reference evidence="3 6" key="1">
    <citation type="submission" date="2014-07" db="EMBL/GenBank/DDBJ databases">
        <authorList>
            <person name="Wibberg Daniel"/>
        </authorList>
    </citation>
    <scope>NUCLEOTIDE SEQUENCE [LARGE SCALE GENOMIC DNA]</scope>
</reference>
<reference evidence="4 5" key="2">
    <citation type="submission" date="2015-01" db="EMBL/GenBank/DDBJ databases">
        <title>Draft Genome Sequences of Four Bacillus thermoamylovorans Strains, Isolated From Food Products.</title>
        <authorList>
            <person name="Krawcyk A.O."/>
            <person name="Berendsen E.M."/>
            <person name="Eijlander R.T."/>
            <person name="de Jong A."/>
            <person name="Wells-Bennik M."/>
            <person name="Kuipers O.P."/>
        </authorList>
    </citation>
    <scope>NUCLEOTIDE SEQUENCE [LARGE SCALE GENOMIC DNA]</scope>
    <source>
        <strain evidence="4 5">B4167</strain>
    </source>
</reference>
<evidence type="ECO:0000313" key="5">
    <source>
        <dbReference type="Proteomes" id="UP000032076"/>
    </source>
</evidence>
<dbReference type="InterPro" id="IPR051910">
    <property type="entry name" value="ComF/GntX_DNA_util-trans"/>
</dbReference>
<comment type="similarity">
    <text evidence="1">Belongs to the ComF/GntX family.</text>
</comment>
<dbReference type="PATRIC" id="fig|35841.7.peg.15"/>
<feature type="domain" description="Phosphoribosyltransferase" evidence="2">
    <location>
        <begin position="166"/>
        <end position="239"/>
    </location>
</feature>
<evidence type="ECO:0000259" key="2">
    <source>
        <dbReference type="Pfam" id="PF00156"/>
    </source>
</evidence>
<dbReference type="EMBL" id="JXLU01000018">
    <property type="protein sequence ID" value="KIO73931.1"/>
    <property type="molecule type" value="Genomic_DNA"/>
</dbReference>
<gene>
    <name evidence="4" type="ORF">B4167_1655</name>
    <name evidence="3" type="ORF">BT1A1_3001</name>
</gene>
<dbReference type="PANTHER" id="PTHR47505">
    <property type="entry name" value="DNA UTILIZATION PROTEIN YHGH"/>
    <property type="match status" value="1"/>
</dbReference>
<evidence type="ECO:0000256" key="1">
    <source>
        <dbReference type="ARBA" id="ARBA00008007"/>
    </source>
</evidence>
<dbReference type="GeneID" id="92962391"/>
<dbReference type="Gene3D" id="3.40.50.2020">
    <property type="match status" value="1"/>
</dbReference>
<dbReference type="PANTHER" id="PTHR47505:SF1">
    <property type="entry name" value="DNA UTILIZATION PROTEIN YHGH"/>
    <property type="match status" value="1"/>
</dbReference>
<dbReference type="InterPro" id="IPR000836">
    <property type="entry name" value="PRTase_dom"/>
</dbReference>
<dbReference type="RefSeq" id="WP_034772636.1">
    <property type="nucleotide sequence ID" value="NZ_CCRF01000085.1"/>
</dbReference>
<proteinExistence type="inferred from homology"/>
<organism evidence="3 6">
    <name type="scientific">Caldibacillus thermoamylovorans</name>
    <dbReference type="NCBI Taxonomy" id="35841"/>
    <lineage>
        <taxon>Bacteria</taxon>
        <taxon>Bacillati</taxon>
        <taxon>Bacillota</taxon>
        <taxon>Bacilli</taxon>
        <taxon>Bacillales</taxon>
        <taxon>Bacillaceae</taxon>
        <taxon>Caldibacillus</taxon>
    </lineage>
</organism>
<accession>A0A090J4H9</accession>
<dbReference type="Proteomes" id="UP000032076">
    <property type="component" value="Unassembled WGS sequence"/>
</dbReference>
<dbReference type="Pfam" id="PF00156">
    <property type="entry name" value="Pribosyltran"/>
    <property type="match status" value="1"/>
</dbReference>
<dbReference type="AlphaFoldDB" id="A0A090J4H9"/>
<dbReference type="SUPFAM" id="SSF53271">
    <property type="entry name" value="PRTase-like"/>
    <property type="match status" value="1"/>
</dbReference>
<keyword evidence="6" id="KW-1185">Reference proteome</keyword>